<evidence type="ECO:0000256" key="1">
    <source>
        <dbReference type="SAM" id="Coils"/>
    </source>
</evidence>
<dbReference type="AlphaFoldDB" id="A0A6A5Z6N6"/>
<feature type="coiled-coil region" evidence="1">
    <location>
        <begin position="201"/>
        <end position="235"/>
    </location>
</feature>
<dbReference type="EMBL" id="ML977325">
    <property type="protein sequence ID" value="KAF2114684.1"/>
    <property type="molecule type" value="Genomic_DNA"/>
</dbReference>
<organism evidence="3 4">
    <name type="scientific">Lophiotrema nucula</name>
    <dbReference type="NCBI Taxonomy" id="690887"/>
    <lineage>
        <taxon>Eukaryota</taxon>
        <taxon>Fungi</taxon>
        <taxon>Dikarya</taxon>
        <taxon>Ascomycota</taxon>
        <taxon>Pezizomycotina</taxon>
        <taxon>Dothideomycetes</taxon>
        <taxon>Pleosporomycetidae</taxon>
        <taxon>Pleosporales</taxon>
        <taxon>Lophiotremataceae</taxon>
        <taxon>Lophiotrema</taxon>
    </lineage>
</organism>
<dbReference type="InterPro" id="IPR025212">
    <property type="entry name" value="CAD_CENP-Q"/>
</dbReference>
<sequence>MAPTRSSNTGVKKRRGRPSNASKEATARSAPVRAREPKKSETQSRKRPKQSTQDRSREKPRSGIEKETESTKAQKRTADDADLDEIAHSEPTAKDHVQLIPAKRRITQEAMQSWPEITQPILRQVVMVLRDARVETVASRRDTRRQDEANIVLGAVVQKLEQKLLTARVPPNAKDEHFNLNRLTELNDRMHRQVMTGHHAVQLLEERVGEAKRTLQRDEKKLEGLKHDVDTWKAQWKRQEKKTKLHPLLAGETEVTRDRPEDIGLKKSATKDASWLDVPEDDPQLGDLLEQLRRSLETMQGNHAQVDGIDEAMRFAQVALDDILFKHASARQYDAL</sequence>
<evidence type="ECO:0000256" key="2">
    <source>
        <dbReference type="SAM" id="MobiDB-lite"/>
    </source>
</evidence>
<feature type="compositionally biased region" description="Basic and acidic residues" evidence="2">
    <location>
        <begin position="33"/>
        <end position="44"/>
    </location>
</feature>
<dbReference type="OrthoDB" id="2420947at2759"/>
<name>A0A6A5Z6N6_9PLEO</name>
<protein>
    <submittedName>
        <fullName evidence="3">CENP-Q, a CENPA-CAD centromere complex subunit-domain-containing protein</fullName>
    </submittedName>
</protein>
<dbReference type="Pfam" id="PF13094">
    <property type="entry name" value="CENP-Q"/>
    <property type="match status" value="1"/>
</dbReference>
<reference evidence="3" key="1">
    <citation type="journal article" date="2020" name="Stud. Mycol.">
        <title>101 Dothideomycetes genomes: a test case for predicting lifestyles and emergence of pathogens.</title>
        <authorList>
            <person name="Haridas S."/>
            <person name="Albert R."/>
            <person name="Binder M."/>
            <person name="Bloem J."/>
            <person name="Labutti K."/>
            <person name="Salamov A."/>
            <person name="Andreopoulos B."/>
            <person name="Baker S."/>
            <person name="Barry K."/>
            <person name="Bills G."/>
            <person name="Bluhm B."/>
            <person name="Cannon C."/>
            <person name="Castanera R."/>
            <person name="Culley D."/>
            <person name="Daum C."/>
            <person name="Ezra D."/>
            <person name="Gonzalez J."/>
            <person name="Henrissat B."/>
            <person name="Kuo A."/>
            <person name="Liang C."/>
            <person name="Lipzen A."/>
            <person name="Lutzoni F."/>
            <person name="Magnuson J."/>
            <person name="Mondo S."/>
            <person name="Nolan M."/>
            <person name="Ohm R."/>
            <person name="Pangilinan J."/>
            <person name="Park H.-J."/>
            <person name="Ramirez L."/>
            <person name="Alfaro M."/>
            <person name="Sun H."/>
            <person name="Tritt A."/>
            <person name="Yoshinaga Y."/>
            <person name="Zwiers L.-H."/>
            <person name="Turgeon B."/>
            <person name="Goodwin S."/>
            <person name="Spatafora J."/>
            <person name="Crous P."/>
            <person name="Grigoriev I."/>
        </authorList>
    </citation>
    <scope>NUCLEOTIDE SEQUENCE</scope>
    <source>
        <strain evidence="3">CBS 627.86</strain>
    </source>
</reference>
<evidence type="ECO:0000313" key="4">
    <source>
        <dbReference type="Proteomes" id="UP000799770"/>
    </source>
</evidence>
<feature type="region of interest" description="Disordered" evidence="2">
    <location>
        <begin position="1"/>
        <end position="95"/>
    </location>
</feature>
<feature type="compositionally biased region" description="Basic and acidic residues" evidence="2">
    <location>
        <begin position="52"/>
        <end position="95"/>
    </location>
</feature>
<proteinExistence type="predicted"/>
<evidence type="ECO:0000313" key="3">
    <source>
        <dbReference type="EMBL" id="KAF2114684.1"/>
    </source>
</evidence>
<keyword evidence="1" id="KW-0175">Coiled coil</keyword>
<accession>A0A6A5Z6N6</accession>
<feature type="compositionally biased region" description="Polar residues" evidence="2">
    <location>
        <begin position="1"/>
        <end position="10"/>
    </location>
</feature>
<gene>
    <name evidence="3" type="ORF">BDV96DRAFT_577231</name>
</gene>
<dbReference type="Proteomes" id="UP000799770">
    <property type="component" value="Unassembled WGS sequence"/>
</dbReference>
<keyword evidence="4" id="KW-1185">Reference proteome</keyword>